<dbReference type="InterPro" id="IPR002781">
    <property type="entry name" value="TM_pro_TauE-like"/>
</dbReference>
<dbReference type="RefSeq" id="WP_014269286.1">
    <property type="nucleotide sequence ID" value="NC_016633.1"/>
</dbReference>
<keyword evidence="4 8" id="KW-1003">Cell membrane</keyword>
<sequence length="250" mass="25945">MSVLWILCPIIAIGAIIDSIAGGGGLITLTAYVAVGLPPQIALGNNKFASTSGTTIACIRYIRGNQVDWKVGTLAVVMSMAGSFLGSNLAALYADRYLQYLLVFLVPAIAVFMMIKPNFGQAKMRNAKVALILSGISGLVIGTYDGFFGPGTGMFLTLIFTSVIGLDLLKSCGTAKVVNLASNIAALATFIIRGNINYAIAIPCALSSIIGGYIGSGLALKGGAKVVKPVMLFVLFLLLLKVVFGMLGIG</sequence>
<feature type="transmembrane region" description="Helical" evidence="8">
    <location>
        <begin position="150"/>
        <end position="169"/>
    </location>
</feature>
<feature type="transmembrane region" description="Helical" evidence="8">
    <location>
        <begin position="97"/>
        <end position="115"/>
    </location>
</feature>
<keyword evidence="6 8" id="KW-1133">Transmembrane helix</keyword>
<comment type="similarity">
    <text evidence="2 8">Belongs to the 4-toluene sulfonate uptake permease (TSUP) (TC 2.A.102) family.</text>
</comment>
<keyword evidence="5 8" id="KW-0812">Transmembrane</keyword>
<dbReference type="AlphaFoldDB" id="G8QXD6"/>
<keyword evidence="7 8" id="KW-0472">Membrane</keyword>
<protein>
    <recommendedName>
        <fullName evidence="8">Probable membrane transporter protein</fullName>
    </recommendedName>
</protein>
<evidence type="ECO:0000256" key="2">
    <source>
        <dbReference type="ARBA" id="ARBA00009142"/>
    </source>
</evidence>
<feature type="transmembrane region" description="Helical" evidence="8">
    <location>
        <begin position="127"/>
        <end position="144"/>
    </location>
</feature>
<keyword evidence="10" id="KW-1185">Reference proteome</keyword>
<reference evidence="9 10" key="1">
    <citation type="submission" date="2011-11" db="EMBL/GenBank/DDBJ databases">
        <title>Complete sequence of Spirochaeta sp. grapes.</title>
        <authorList>
            <consortium name="US DOE Joint Genome Institute"/>
            <person name="Lucas S."/>
            <person name="Han J."/>
            <person name="Lapidus A."/>
            <person name="Cheng J.-F."/>
            <person name="Goodwin L."/>
            <person name="Pitluck S."/>
            <person name="Peters L."/>
            <person name="Ovchinnikova G."/>
            <person name="Munk A.C."/>
            <person name="Detter J.C."/>
            <person name="Han C."/>
            <person name="Tapia R."/>
            <person name="Land M."/>
            <person name="Hauser L."/>
            <person name="Kyrpides N."/>
            <person name="Ivanova N."/>
            <person name="Pagani I."/>
            <person name="Ritalahtilisa K."/>
            <person name="Loeffler F."/>
            <person name="Woyke T."/>
        </authorList>
    </citation>
    <scope>NUCLEOTIDE SEQUENCE [LARGE SCALE GENOMIC DNA]</scope>
    <source>
        <strain evidence="10">ATCC BAA-1885 / DSM 22778 / Grapes</strain>
    </source>
</reference>
<dbReference type="Proteomes" id="UP000005632">
    <property type="component" value="Chromosome"/>
</dbReference>
<evidence type="ECO:0000313" key="10">
    <source>
        <dbReference type="Proteomes" id="UP000005632"/>
    </source>
</evidence>
<evidence type="ECO:0000256" key="1">
    <source>
        <dbReference type="ARBA" id="ARBA00004651"/>
    </source>
</evidence>
<feature type="transmembrane region" description="Helical" evidence="8">
    <location>
        <begin position="230"/>
        <end position="249"/>
    </location>
</feature>
<organism evidence="9 10">
    <name type="scientific">Sphaerochaeta pleomorpha (strain ATCC BAA-1885 / DSM 22778 / Grapes)</name>
    <dbReference type="NCBI Taxonomy" id="158190"/>
    <lineage>
        <taxon>Bacteria</taxon>
        <taxon>Pseudomonadati</taxon>
        <taxon>Spirochaetota</taxon>
        <taxon>Spirochaetia</taxon>
        <taxon>Spirochaetales</taxon>
        <taxon>Sphaerochaetaceae</taxon>
        <taxon>Sphaerochaeta</taxon>
    </lineage>
</organism>
<dbReference type="PANTHER" id="PTHR30269:SF0">
    <property type="entry name" value="MEMBRANE TRANSPORTER PROTEIN YFCA-RELATED"/>
    <property type="match status" value="1"/>
</dbReference>
<evidence type="ECO:0000256" key="8">
    <source>
        <dbReference type="RuleBase" id="RU363041"/>
    </source>
</evidence>
<keyword evidence="3" id="KW-0813">Transport</keyword>
<accession>G8QXD6</accession>
<dbReference type="eggNOG" id="COG0730">
    <property type="taxonomic scope" value="Bacteria"/>
</dbReference>
<dbReference type="EMBL" id="CP003155">
    <property type="protein sequence ID" value="AEV28437.1"/>
    <property type="molecule type" value="Genomic_DNA"/>
</dbReference>
<feature type="transmembrane region" description="Helical" evidence="8">
    <location>
        <begin position="71"/>
        <end position="91"/>
    </location>
</feature>
<feature type="transmembrane region" description="Helical" evidence="8">
    <location>
        <begin position="198"/>
        <end position="218"/>
    </location>
</feature>
<gene>
    <name evidence="9" type="ordered locus">SpiGrapes_0588</name>
</gene>
<dbReference type="PANTHER" id="PTHR30269">
    <property type="entry name" value="TRANSMEMBRANE PROTEIN YFCA"/>
    <property type="match status" value="1"/>
</dbReference>
<dbReference type="GO" id="GO:0005886">
    <property type="term" value="C:plasma membrane"/>
    <property type="evidence" value="ECO:0007669"/>
    <property type="project" value="UniProtKB-SubCell"/>
</dbReference>
<dbReference type="KEGG" id="sgp:SpiGrapes_0588"/>
<dbReference type="InterPro" id="IPR052017">
    <property type="entry name" value="TSUP"/>
</dbReference>
<evidence type="ECO:0000256" key="3">
    <source>
        <dbReference type="ARBA" id="ARBA00022448"/>
    </source>
</evidence>
<evidence type="ECO:0000256" key="6">
    <source>
        <dbReference type="ARBA" id="ARBA00022989"/>
    </source>
</evidence>
<name>G8QXD6_SPHPG</name>
<evidence type="ECO:0000256" key="5">
    <source>
        <dbReference type="ARBA" id="ARBA00022692"/>
    </source>
</evidence>
<dbReference type="HOGENOM" id="CLU_045498_2_3_12"/>
<comment type="subcellular location">
    <subcellularLocation>
        <location evidence="1 8">Cell membrane</location>
        <topology evidence="1 8">Multi-pass membrane protein</topology>
    </subcellularLocation>
</comment>
<dbReference type="Pfam" id="PF01925">
    <property type="entry name" value="TauE"/>
    <property type="match status" value="1"/>
</dbReference>
<dbReference type="STRING" id="158190.SpiGrapes_0588"/>
<evidence type="ECO:0000256" key="7">
    <source>
        <dbReference type="ARBA" id="ARBA00023136"/>
    </source>
</evidence>
<evidence type="ECO:0000313" key="9">
    <source>
        <dbReference type="EMBL" id="AEV28437.1"/>
    </source>
</evidence>
<proteinExistence type="inferred from homology"/>
<evidence type="ECO:0000256" key="4">
    <source>
        <dbReference type="ARBA" id="ARBA00022475"/>
    </source>
</evidence>
<dbReference type="OrthoDB" id="554695at2"/>